<dbReference type="EMBL" id="LSRL02000004">
    <property type="protein sequence ID" value="TDG52411.1"/>
    <property type="molecule type" value="Genomic_DNA"/>
</dbReference>
<feature type="region of interest" description="Disordered" evidence="1">
    <location>
        <begin position="99"/>
        <end position="125"/>
    </location>
</feature>
<sequence length="125" mass="14207">MNARPKCHLERGGSTVVKHYICEFTALDTEIFGDHTLHQGDHKGKWDKAIPGVELVEKKNNNCSSSPNKLYLNSKQSELQQRILFHTAKRKTRDFLCSSRQQLKDTRNDNGNGSLPVEKSEPESI</sequence>
<protein>
    <submittedName>
        <fullName evidence="2">Uncharacterized protein</fullName>
    </submittedName>
</protein>
<accession>A0A484BXC5</accession>
<keyword evidence="3" id="KW-1185">Reference proteome</keyword>
<evidence type="ECO:0000313" key="3">
    <source>
        <dbReference type="Proteomes" id="UP000295192"/>
    </source>
</evidence>
<reference evidence="2 3" key="1">
    <citation type="journal article" date="2019" name="J. Hered.">
        <title>An Improved Genome Assembly for Drosophila navojoa, the Basal Species in the mojavensis Cluster.</title>
        <authorList>
            <person name="Vanderlinde T."/>
            <person name="Dupim E.G."/>
            <person name="Nazario-Yepiz N.O."/>
            <person name="Carvalho A.B."/>
        </authorList>
    </citation>
    <scope>NUCLEOTIDE SEQUENCE [LARGE SCALE GENOMIC DNA]</scope>
    <source>
        <strain evidence="2">Navoj_Jal97</strain>
        <tissue evidence="2">Whole organism</tissue>
    </source>
</reference>
<dbReference type="Proteomes" id="UP000295192">
    <property type="component" value="Unassembled WGS sequence"/>
</dbReference>
<organism evidence="2 3">
    <name type="scientific">Drosophila navojoa</name>
    <name type="common">Fruit fly</name>
    <dbReference type="NCBI Taxonomy" id="7232"/>
    <lineage>
        <taxon>Eukaryota</taxon>
        <taxon>Metazoa</taxon>
        <taxon>Ecdysozoa</taxon>
        <taxon>Arthropoda</taxon>
        <taxon>Hexapoda</taxon>
        <taxon>Insecta</taxon>
        <taxon>Pterygota</taxon>
        <taxon>Neoptera</taxon>
        <taxon>Endopterygota</taxon>
        <taxon>Diptera</taxon>
        <taxon>Brachycera</taxon>
        <taxon>Muscomorpha</taxon>
        <taxon>Ephydroidea</taxon>
        <taxon>Drosophilidae</taxon>
        <taxon>Drosophila</taxon>
    </lineage>
</organism>
<evidence type="ECO:0000313" key="2">
    <source>
        <dbReference type="EMBL" id="TDG52411.1"/>
    </source>
</evidence>
<dbReference type="AlphaFoldDB" id="A0A484BXC5"/>
<gene>
    <name evidence="2" type="ORF">AWZ03_001241</name>
</gene>
<proteinExistence type="predicted"/>
<comment type="caution">
    <text evidence="2">The sequence shown here is derived from an EMBL/GenBank/DDBJ whole genome shotgun (WGS) entry which is preliminary data.</text>
</comment>
<name>A0A484BXC5_DRONA</name>
<evidence type="ECO:0000256" key="1">
    <source>
        <dbReference type="SAM" id="MobiDB-lite"/>
    </source>
</evidence>